<reference evidence="9" key="1">
    <citation type="submission" date="2020-11" db="EMBL/GenBank/DDBJ databases">
        <authorList>
            <person name="Konstantinou D."/>
            <person name="Gkelis S."/>
            <person name="Popin R."/>
            <person name="Fewer D."/>
            <person name="Sivonen K."/>
        </authorList>
    </citation>
    <scope>NUCLEOTIDE SEQUENCE</scope>
    <source>
        <strain evidence="9">TAU-MAC 1115</strain>
    </source>
</reference>
<dbReference type="PANTHER" id="PTHR43652:SF2">
    <property type="entry name" value="BASIC AMINO ACID ANTIPORTER YFCC-RELATED"/>
    <property type="match status" value="1"/>
</dbReference>
<feature type="transmembrane region" description="Helical" evidence="7">
    <location>
        <begin position="183"/>
        <end position="203"/>
    </location>
</feature>
<dbReference type="EMBL" id="JADOES010000033">
    <property type="protein sequence ID" value="MBT9316808.1"/>
    <property type="molecule type" value="Genomic_DNA"/>
</dbReference>
<accession>A0A947DGU0</accession>
<feature type="transmembrane region" description="Helical" evidence="7">
    <location>
        <begin position="97"/>
        <end position="121"/>
    </location>
</feature>
<proteinExistence type="predicted"/>
<dbReference type="SUPFAM" id="SSF116726">
    <property type="entry name" value="TrkA C-terminal domain-like"/>
    <property type="match status" value="2"/>
</dbReference>
<dbReference type="GO" id="GO:0008324">
    <property type="term" value="F:monoatomic cation transmembrane transporter activity"/>
    <property type="evidence" value="ECO:0007669"/>
    <property type="project" value="InterPro"/>
</dbReference>
<reference evidence="9" key="2">
    <citation type="journal article" date="2021" name="Mar. Drugs">
        <title>Genome Reduction and Secondary Metabolism of the Marine Sponge-Associated Cyanobacterium Leptothoe.</title>
        <authorList>
            <person name="Konstantinou D."/>
            <person name="Popin R.V."/>
            <person name="Fewer D.P."/>
            <person name="Sivonen K."/>
            <person name="Gkelis S."/>
        </authorList>
    </citation>
    <scope>NUCLEOTIDE SEQUENCE</scope>
    <source>
        <strain evidence="9">TAU-MAC 1115</strain>
    </source>
</reference>
<feature type="transmembrane region" description="Helical" evidence="7">
    <location>
        <begin position="577"/>
        <end position="597"/>
    </location>
</feature>
<keyword evidence="4" id="KW-0677">Repeat</keyword>
<comment type="subcellular location">
    <subcellularLocation>
        <location evidence="1">Membrane</location>
        <topology evidence="1">Multi-pass membrane protein</topology>
    </subcellularLocation>
</comment>
<protein>
    <submittedName>
        <fullName evidence="9">SLC13 family permease</fullName>
    </submittedName>
</protein>
<evidence type="ECO:0000313" key="9">
    <source>
        <dbReference type="EMBL" id="MBT9316808.1"/>
    </source>
</evidence>
<dbReference type="GO" id="GO:0006813">
    <property type="term" value="P:potassium ion transport"/>
    <property type="evidence" value="ECO:0007669"/>
    <property type="project" value="InterPro"/>
</dbReference>
<feature type="transmembrane region" description="Helical" evidence="7">
    <location>
        <begin position="7"/>
        <end position="24"/>
    </location>
</feature>
<dbReference type="InterPro" id="IPR004680">
    <property type="entry name" value="Cit_transptr-like_dom"/>
</dbReference>
<dbReference type="Pfam" id="PF02080">
    <property type="entry name" value="TrkA_C"/>
    <property type="match status" value="2"/>
</dbReference>
<feature type="domain" description="RCK C-terminal" evidence="8">
    <location>
        <begin position="210"/>
        <end position="295"/>
    </location>
</feature>
<dbReference type="Pfam" id="PF03600">
    <property type="entry name" value="CitMHS"/>
    <property type="match status" value="2"/>
</dbReference>
<dbReference type="Proteomes" id="UP000717364">
    <property type="component" value="Unassembled WGS sequence"/>
</dbReference>
<evidence type="ECO:0000256" key="7">
    <source>
        <dbReference type="SAM" id="Phobius"/>
    </source>
</evidence>
<organism evidence="9 10">
    <name type="scientific">Leptothoe spongobia TAU-MAC 1115</name>
    <dbReference type="NCBI Taxonomy" id="1967444"/>
    <lineage>
        <taxon>Bacteria</taxon>
        <taxon>Bacillati</taxon>
        <taxon>Cyanobacteriota</taxon>
        <taxon>Cyanophyceae</taxon>
        <taxon>Nodosilineales</taxon>
        <taxon>Cymatolegaceae</taxon>
        <taxon>Leptothoe</taxon>
        <taxon>Leptothoe spongobia</taxon>
    </lineage>
</organism>
<name>A0A947DGU0_9CYAN</name>
<evidence type="ECO:0000256" key="3">
    <source>
        <dbReference type="ARBA" id="ARBA00022692"/>
    </source>
</evidence>
<evidence type="ECO:0000256" key="5">
    <source>
        <dbReference type="ARBA" id="ARBA00022989"/>
    </source>
</evidence>
<dbReference type="InterPro" id="IPR006037">
    <property type="entry name" value="RCK_C"/>
</dbReference>
<feature type="transmembrane region" description="Helical" evidence="7">
    <location>
        <begin position="501"/>
        <end position="522"/>
    </location>
</feature>
<dbReference type="RefSeq" id="WP_215609874.1">
    <property type="nucleotide sequence ID" value="NZ_JADOES010000033.1"/>
</dbReference>
<comment type="caution">
    <text evidence="9">The sequence shown here is derived from an EMBL/GenBank/DDBJ whole genome shotgun (WGS) entry which is preliminary data.</text>
</comment>
<dbReference type="PROSITE" id="PS01271">
    <property type="entry name" value="NA_SULFATE"/>
    <property type="match status" value="1"/>
</dbReference>
<keyword evidence="5 7" id="KW-1133">Transmembrane helix</keyword>
<feature type="transmembrane region" description="Helical" evidence="7">
    <location>
        <begin position="58"/>
        <end position="77"/>
    </location>
</feature>
<dbReference type="Gene3D" id="3.30.70.1450">
    <property type="entry name" value="Regulator of K+ conductance, C-terminal domain"/>
    <property type="match status" value="2"/>
</dbReference>
<dbReference type="InterPro" id="IPR031312">
    <property type="entry name" value="Na/sul_symport_CS"/>
</dbReference>
<dbReference type="GO" id="GO:0005886">
    <property type="term" value="C:plasma membrane"/>
    <property type="evidence" value="ECO:0007669"/>
    <property type="project" value="TreeGrafter"/>
</dbReference>
<feature type="transmembrane region" description="Helical" evidence="7">
    <location>
        <begin position="407"/>
        <end position="423"/>
    </location>
</feature>
<evidence type="ECO:0000256" key="2">
    <source>
        <dbReference type="ARBA" id="ARBA00022448"/>
    </source>
</evidence>
<evidence type="ECO:0000256" key="6">
    <source>
        <dbReference type="ARBA" id="ARBA00023136"/>
    </source>
</evidence>
<feature type="transmembrane region" description="Helical" evidence="7">
    <location>
        <begin position="429"/>
        <end position="446"/>
    </location>
</feature>
<dbReference type="PANTHER" id="PTHR43652">
    <property type="entry name" value="BASIC AMINO ACID ANTIPORTER YFCC-RELATED"/>
    <property type="match status" value="1"/>
</dbReference>
<evidence type="ECO:0000313" key="10">
    <source>
        <dbReference type="Proteomes" id="UP000717364"/>
    </source>
</evidence>
<evidence type="ECO:0000256" key="1">
    <source>
        <dbReference type="ARBA" id="ARBA00004141"/>
    </source>
</evidence>
<keyword evidence="3 7" id="KW-0812">Transmembrane</keyword>
<gene>
    <name evidence="9" type="ORF">IXB50_15375</name>
</gene>
<keyword evidence="6 7" id="KW-0472">Membrane</keyword>
<dbReference type="InterPro" id="IPR036721">
    <property type="entry name" value="RCK_C_sf"/>
</dbReference>
<dbReference type="AlphaFoldDB" id="A0A947DGU0"/>
<keyword evidence="10" id="KW-1185">Reference proteome</keyword>
<feature type="transmembrane region" description="Helical" evidence="7">
    <location>
        <begin position="534"/>
        <end position="557"/>
    </location>
</feature>
<evidence type="ECO:0000259" key="8">
    <source>
        <dbReference type="PROSITE" id="PS51202"/>
    </source>
</evidence>
<keyword evidence="2" id="KW-0813">Transport</keyword>
<evidence type="ECO:0000256" key="4">
    <source>
        <dbReference type="ARBA" id="ARBA00022737"/>
    </source>
</evidence>
<sequence>MTIDIDILMTLGVTAVALILFVVEWLPADITAFAVMVSLMVLGLVSPQEGIAGFSNSATITVMAMFILSAGIARTGALQQASNWLLKWGGKTCRRQIFALGLIVGPISGLINNTAVVSVFLPIIEDFCQQHRLSPSKLLMPLSFATILGGMLTVVGTSTSVLASGLSEELGPGDFSLFQFIELGAIVFVVGLLYLTFIAPLLLPNRDVPGNSLSQEYGLKEYVSEVVVTPRSSLVGQTLQNSQLQRRFDLDVLEIIRNGNHFPQPLGDKSLCAGDILLVRGGRQHLLKIRDGEGIEILPDVQFGQKSWQADLSSGQEGVAEVLVIANSNLVGSTLKDLRFRQRYNVTVLAIRRGQDLVRERMGKVRLKFGDLLLVQGPKQSLLGLQTSRDLLVLEQRDLESLRSDRANIAMGIGVGVVAIAAFTPINILVSSLAGVMLMILTGCLKPGELYQAVRWDVIFLLACLIPLGTAMESSGATTWLAQQLITVGGRLSGYGLLSALYVLTTVLSSILSNSAAVILLLPVGLKVASELGLNVFTVMFVITFAASNSFMTPIGYQTNTMVYTAGGYRFLDFVRVGGPLSLLLALVTPPLAIWLYGL</sequence>
<feature type="transmembrane region" description="Helical" evidence="7">
    <location>
        <begin position="458"/>
        <end position="481"/>
    </location>
</feature>
<feature type="transmembrane region" description="Helical" evidence="7">
    <location>
        <begin position="30"/>
        <end position="46"/>
    </location>
</feature>
<dbReference type="InterPro" id="IPR051679">
    <property type="entry name" value="DASS-Related_Transporters"/>
</dbReference>
<feature type="domain" description="RCK C-terminal" evidence="8">
    <location>
        <begin position="307"/>
        <end position="391"/>
    </location>
</feature>
<feature type="transmembrane region" description="Helical" evidence="7">
    <location>
        <begin position="142"/>
        <end position="163"/>
    </location>
</feature>
<dbReference type="PROSITE" id="PS51202">
    <property type="entry name" value="RCK_C"/>
    <property type="match status" value="2"/>
</dbReference>